<comment type="catalytic activity">
    <reaction evidence="11">
        <text>a 5,6-dihydrouridine in tRNA + NAD(+) = a uridine in tRNA + NADH + H(+)</text>
        <dbReference type="Rhea" id="RHEA:54452"/>
        <dbReference type="Rhea" id="RHEA-COMP:13339"/>
        <dbReference type="Rhea" id="RHEA-COMP:13887"/>
        <dbReference type="ChEBI" id="CHEBI:15378"/>
        <dbReference type="ChEBI" id="CHEBI:57540"/>
        <dbReference type="ChEBI" id="CHEBI:57945"/>
        <dbReference type="ChEBI" id="CHEBI:65315"/>
        <dbReference type="ChEBI" id="CHEBI:74443"/>
    </reaction>
</comment>
<dbReference type="InterPro" id="IPR035587">
    <property type="entry name" value="DUS-like_FMN-bd"/>
</dbReference>
<dbReference type="Gene3D" id="3.20.20.70">
    <property type="entry name" value="Aldolase class I"/>
    <property type="match status" value="1"/>
</dbReference>
<dbReference type="InterPro" id="IPR004652">
    <property type="entry name" value="DusB-like"/>
</dbReference>
<dbReference type="Gene3D" id="1.10.1200.80">
    <property type="entry name" value="Putative flavin oxidoreducatase, domain 2"/>
    <property type="match status" value="1"/>
</dbReference>
<dbReference type="Proteomes" id="UP001499951">
    <property type="component" value="Unassembled WGS sequence"/>
</dbReference>
<evidence type="ECO:0000259" key="13">
    <source>
        <dbReference type="Pfam" id="PF01207"/>
    </source>
</evidence>
<keyword evidence="8" id="KW-0694">RNA-binding</keyword>
<dbReference type="RefSeq" id="WP_166935930.1">
    <property type="nucleotide sequence ID" value="NZ_BAAADD010000006.1"/>
</dbReference>
<evidence type="ECO:0000256" key="7">
    <source>
        <dbReference type="ARBA" id="ARBA00022857"/>
    </source>
</evidence>
<dbReference type="EMBL" id="BAAADD010000006">
    <property type="protein sequence ID" value="GAA0573959.1"/>
    <property type="molecule type" value="Genomic_DNA"/>
</dbReference>
<keyword evidence="15" id="KW-1185">Reference proteome</keyword>
<accession>A0ABP3PS34</accession>
<keyword evidence="9 12" id="KW-0560">Oxidoreductase</keyword>
<protein>
    <recommendedName>
        <fullName evidence="12">tRNA-dihydrouridine synthase</fullName>
        <ecNumber evidence="12">1.3.1.-</ecNumber>
    </recommendedName>
</protein>
<dbReference type="Pfam" id="PF01207">
    <property type="entry name" value="Dus"/>
    <property type="match status" value="1"/>
</dbReference>
<evidence type="ECO:0000256" key="9">
    <source>
        <dbReference type="ARBA" id="ARBA00023002"/>
    </source>
</evidence>
<comment type="function">
    <text evidence="2 12">Catalyzes the synthesis of 5,6-dihydrouridine (D), a modified base found in the D-loop of most tRNAs, via the reduction of the C5-C6 double bond in target uridines.</text>
</comment>
<evidence type="ECO:0000313" key="14">
    <source>
        <dbReference type="EMBL" id="GAA0573959.1"/>
    </source>
</evidence>
<comment type="cofactor">
    <cofactor evidence="1 12">
        <name>FMN</name>
        <dbReference type="ChEBI" id="CHEBI:58210"/>
    </cofactor>
</comment>
<dbReference type="PIRSF" id="PIRSF006621">
    <property type="entry name" value="Dus"/>
    <property type="match status" value="1"/>
</dbReference>
<organism evidence="14 15">
    <name type="scientific">Rhizomicrobium electricum</name>
    <dbReference type="NCBI Taxonomy" id="480070"/>
    <lineage>
        <taxon>Bacteria</taxon>
        <taxon>Pseudomonadati</taxon>
        <taxon>Pseudomonadota</taxon>
        <taxon>Alphaproteobacteria</taxon>
        <taxon>Micropepsales</taxon>
        <taxon>Micropepsaceae</taxon>
        <taxon>Rhizomicrobium</taxon>
    </lineage>
</organism>
<dbReference type="NCBIfam" id="TIGR00737">
    <property type="entry name" value="nifR3_yhdG"/>
    <property type="match status" value="1"/>
</dbReference>
<evidence type="ECO:0000256" key="11">
    <source>
        <dbReference type="ARBA" id="ARBA00048802"/>
    </source>
</evidence>
<comment type="similarity">
    <text evidence="12">Belongs to the dus family.</text>
</comment>
<evidence type="ECO:0000256" key="1">
    <source>
        <dbReference type="ARBA" id="ARBA00001917"/>
    </source>
</evidence>
<evidence type="ECO:0000256" key="2">
    <source>
        <dbReference type="ARBA" id="ARBA00002790"/>
    </source>
</evidence>
<feature type="domain" description="DUS-like FMN-binding" evidence="13">
    <location>
        <begin position="17"/>
        <end position="305"/>
    </location>
</feature>
<proteinExistence type="inferred from homology"/>
<dbReference type="SUPFAM" id="SSF51395">
    <property type="entry name" value="FMN-linked oxidoreductases"/>
    <property type="match status" value="1"/>
</dbReference>
<evidence type="ECO:0000256" key="4">
    <source>
        <dbReference type="ARBA" id="ARBA00022630"/>
    </source>
</evidence>
<keyword evidence="7" id="KW-0521">NADP</keyword>
<name>A0ABP3PS34_9PROT</name>
<keyword evidence="4 12" id="KW-0285">Flavoprotein</keyword>
<keyword evidence="6 12" id="KW-0819">tRNA processing</keyword>
<dbReference type="PROSITE" id="PS01136">
    <property type="entry name" value="UPF0034"/>
    <property type="match status" value="1"/>
</dbReference>
<evidence type="ECO:0000256" key="12">
    <source>
        <dbReference type="PIRNR" id="PIRNR006621"/>
    </source>
</evidence>
<gene>
    <name evidence="14" type="primary">dusB</name>
    <name evidence="14" type="ORF">GCM10008942_23310</name>
</gene>
<keyword evidence="3" id="KW-0820">tRNA-binding</keyword>
<reference evidence="15" key="1">
    <citation type="journal article" date="2019" name="Int. J. Syst. Evol. Microbiol.">
        <title>The Global Catalogue of Microorganisms (GCM) 10K type strain sequencing project: providing services to taxonomists for standard genome sequencing and annotation.</title>
        <authorList>
            <consortium name="The Broad Institute Genomics Platform"/>
            <consortium name="The Broad Institute Genome Sequencing Center for Infectious Disease"/>
            <person name="Wu L."/>
            <person name="Ma J."/>
        </authorList>
    </citation>
    <scope>NUCLEOTIDE SEQUENCE [LARGE SCALE GENOMIC DNA]</scope>
    <source>
        <strain evidence="15">JCM 15089</strain>
    </source>
</reference>
<dbReference type="PANTHER" id="PTHR45846">
    <property type="entry name" value="TRNA-DIHYDROURIDINE(47) SYNTHASE [NAD(P)(+)]-LIKE"/>
    <property type="match status" value="1"/>
</dbReference>
<dbReference type="InterPro" id="IPR013785">
    <property type="entry name" value="Aldolase_TIM"/>
</dbReference>
<evidence type="ECO:0000256" key="8">
    <source>
        <dbReference type="ARBA" id="ARBA00022884"/>
    </source>
</evidence>
<dbReference type="PANTHER" id="PTHR45846:SF1">
    <property type="entry name" value="TRNA-DIHYDROURIDINE(47) SYNTHASE [NAD(P)(+)]-LIKE"/>
    <property type="match status" value="1"/>
</dbReference>
<dbReference type="InterPro" id="IPR018517">
    <property type="entry name" value="tRNA_hU_synthase_CS"/>
</dbReference>
<comment type="catalytic activity">
    <reaction evidence="10">
        <text>a 5,6-dihydrouridine in tRNA + NADP(+) = a uridine in tRNA + NADPH + H(+)</text>
        <dbReference type="Rhea" id="RHEA:23624"/>
        <dbReference type="Rhea" id="RHEA-COMP:13339"/>
        <dbReference type="Rhea" id="RHEA-COMP:13887"/>
        <dbReference type="ChEBI" id="CHEBI:15378"/>
        <dbReference type="ChEBI" id="CHEBI:57783"/>
        <dbReference type="ChEBI" id="CHEBI:58349"/>
        <dbReference type="ChEBI" id="CHEBI:65315"/>
        <dbReference type="ChEBI" id="CHEBI:74443"/>
    </reaction>
</comment>
<evidence type="ECO:0000256" key="3">
    <source>
        <dbReference type="ARBA" id="ARBA00022555"/>
    </source>
</evidence>
<evidence type="ECO:0000256" key="10">
    <source>
        <dbReference type="ARBA" id="ARBA00048205"/>
    </source>
</evidence>
<comment type="caution">
    <text evidence="14">The sequence shown here is derived from an EMBL/GenBank/DDBJ whole genome shotgun (WGS) entry which is preliminary data.</text>
</comment>
<evidence type="ECO:0000313" key="15">
    <source>
        <dbReference type="Proteomes" id="UP001499951"/>
    </source>
</evidence>
<dbReference type="InterPro" id="IPR001269">
    <property type="entry name" value="DUS_fam"/>
</dbReference>
<sequence length="331" mass="35487">MQDEFQIGSVTIGTRALLAPMSGVSDLPFRRAAARAGARYTVTEMVAADALASGRPDVVRRARLNGDDLNVVQLVGREARWIGLGAKLAEEAGADIVDLNMGCPSREVTGVLCGAALMRNLDHAERLIDAAVAGTTRPVTLKMRLGWDDASRNAPELAVRAEQCGVRAITVHARTRNQFYKGDCDWHAVKAIKTAVKVPVIVNGDIVDAASAREALKQSGADAVMIGRGACGRPWIAAAIDRHLRTGAEVREPSMTERLAIALNHLADSVAFYGDKNGVKIFRKHLAWYVEQAPLPVDAEKRRAAKSHLCRLADPKAVEAGLTALWSSSAS</sequence>
<evidence type="ECO:0000256" key="6">
    <source>
        <dbReference type="ARBA" id="ARBA00022694"/>
    </source>
</evidence>
<dbReference type="InterPro" id="IPR024036">
    <property type="entry name" value="tRNA-dHydroUridine_Synthase_C"/>
</dbReference>
<evidence type="ECO:0000256" key="5">
    <source>
        <dbReference type="ARBA" id="ARBA00022643"/>
    </source>
</evidence>
<dbReference type="CDD" id="cd02801">
    <property type="entry name" value="DUS_like_FMN"/>
    <property type="match status" value="1"/>
</dbReference>
<dbReference type="EC" id="1.3.1.-" evidence="12"/>
<keyword evidence="5 12" id="KW-0288">FMN</keyword>